<dbReference type="NCBIfam" id="TIGR00029">
    <property type="entry name" value="S20"/>
    <property type="match status" value="1"/>
</dbReference>
<gene>
    <name evidence="8" type="primary">rpsT</name>
    <name evidence="9" type="ORF">EDD75_0963</name>
</gene>
<dbReference type="RefSeq" id="WP_123928813.1">
    <property type="nucleotide sequence ID" value="NZ_RKRE01000002.1"/>
</dbReference>
<reference evidence="9 10" key="1">
    <citation type="submission" date="2018-11" db="EMBL/GenBank/DDBJ databases">
        <title>Genomic Encyclopedia of Type Strains, Phase IV (KMG-IV): sequencing the most valuable type-strain genomes for metagenomic binning, comparative biology and taxonomic classification.</title>
        <authorList>
            <person name="Goeker M."/>
        </authorList>
    </citation>
    <scope>NUCLEOTIDE SEQUENCE [LARGE SCALE GENOMIC DNA]</scope>
    <source>
        <strain evidence="9 10">DSM 102936</strain>
    </source>
</reference>
<comment type="function">
    <text evidence="1 8">Binds directly to 16S ribosomal RNA.</text>
</comment>
<dbReference type="GO" id="GO:0005829">
    <property type="term" value="C:cytosol"/>
    <property type="evidence" value="ECO:0007669"/>
    <property type="project" value="TreeGrafter"/>
</dbReference>
<evidence type="ECO:0000256" key="3">
    <source>
        <dbReference type="ARBA" id="ARBA00022730"/>
    </source>
</evidence>
<dbReference type="GO" id="GO:0070181">
    <property type="term" value="F:small ribosomal subunit rRNA binding"/>
    <property type="evidence" value="ECO:0007669"/>
    <property type="project" value="TreeGrafter"/>
</dbReference>
<dbReference type="OrthoDB" id="9808392at2"/>
<dbReference type="SUPFAM" id="SSF46992">
    <property type="entry name" value="Ribosomal protein S20"/>
    <property type="match status" value="1"/>
</dbReference>
<evidence type="ECO:0000256" key="4">
    <source>
        <dbReference type="ARBA" id="ARBA00022884"/>
    </source>
</evidence>
<dbReference type="InterPro" id="IPR036510">
    <property type="entry name" value="Ribosomal_bS20_sf"/>
</dbReference>
<comment type="caution">
    <text evidence="9">The sequence shown here is derived from an EMBL/GenBank/DDBJ whole genome shotgun (WGS) entry which is preliminary data.</text>
</comment>
<evidence type="ECO:0000256" key="7">
    <source>
        <dbReference type="ARBA" id="ARBA00035136"/>
    </source>
</evidence>
<keyword evidence="10" id="KW-1185">Reference proteome</keyword>
<dbReference type="Gene3D" id="1.20.58.110">
    <property type="entry name" value="Ribosomal protein S20"/>
    <property type="match status" value="1"/>
</dbReference>
<dbReference type="AlphaFoldDB" id="A0A3N5ANP4"/>
<evidence type="ECO:0000256" key="2">
    <source>
        <dbReference type="ARBA" id="ARBA00007634"/>
    </source>
</evidence>
<dbReference type="Proteomes" id="UP000282654">
    <property type="component" value="Unassembled WGS sequence"/>
</dbReference>
<dbReference type="HAMAP" id="MF_00500">
    <property type="entry name" value="Ribosomal_bS20"/>
    <property type="match status" value="1"/>
</dbReference>
<dbReference type="EMBL" id="RKRE01000002">
    <property type="protein sequence ID" value="RPF46709.1"/>
    <property type="molecule type" value="Genomic_DNA"/>
</dbReference>
<dbReference type="InterPro" id="IPR002583">
    <property type="entry name" value="Ribosomal_bS20"/>
</dbReference>
<evidence type="ECO:0000256" key="5">
    <source>
        <dbReference type="ARBA" id="ARBA00022980"/>
    </source>
</evidence>
<keyword evidence="3 8" id="KW-0699">rRNA-binding</keyword>
<keyword evidence="5 8" id="KW-0689">Ribosomal protein</keyword>
<evidence type="ECO:0000256" key="8">
    <source>
        <dbReference type="HAMAP-Rule" id="MF_00500"/>
    </source>
</evidence>
<evidence type="ECO:0000313" key="9">
    <source>
        <dbReference type="EMBL" id="RPF46709.1"/>
    </source>
</evidence>
<dbReference type="Pfam" id="PF01649">
    <property type="entry name" value="Ribosomal_S20p"/>
    <property type="match status" value="1"/>
</dbReference>
<sequence length="88" mass="10177">MAKKSSLKRLRQIQKRTLRNASLRSWLRTAIKKFEKALAAGEADVEEKLRFALRAIDKAWSKGIIHKNTAARKKSRLMKKFNKNRLAG</sequence>
<keyword evidence="6 8" id="KW-0687">Ribonucleoprotein</keyword>
<proteinExistence type="inferred from homology"/>
<dbReference type="GO" id="GO:0006412">
    <property type="term" value="P:translation"/>
    <property type="evidence" value="ECO:0007669"/>
    <property type="project" value="UniProtKB-UniRule"/>
</dbReference>
<evidence type="ECO:0000256" key="6">
    <source>
        <dbReference type="ARBA" id="ARBA00023274"/>
    </source>
</evidence>
<keyword evidence="4 8" id="KW-0694">RNA-binding</keyword>
<protein>
    <recommendedName>
        <fullName evidence="7 8">Small ribosomal subunit protein bS20</fullName>
    </recommendedName>
</protein>
<comment type="similarity">
    <text evidence="2 8">Belongs to the bacterial ribosomal protein bS20 family.</text>
</comment>
<organism evidence="9 10">
    <name type="scientific">Thermodesulfitimonas autotrophica</name>
    <dbReference type="NCBI Taxonomy" id="1894989"/>
    <lineage>
        <taxon>Bacteria</taxon>
        <taxon>Bacillati</taxon>
        <taxon>Bacillota</taxon>
        <taxon>Clostridia</taxon>
        <taxon>Thermoanaerobacterales</taxon>
        <taxon>Thermoanaerobacteraceae</taxon>
        <taxon>Thermodesulfitimonas</taxon>
    </lineage>
</organism>
<dbReference type="PANTHER" id="PTHR33398:SF1">
    <property type="entry name" value="SMALL RIBOSOMAL SUBUNIT PROTEIN BS20C"/>
    <property type="match status" value="1"/>
</dbReference>
<name>A0A3N5ANP4_9THEO</name>
<dbReference type="GO" id="GO:0003735">
    <property type="term" value="F:structural constituent of ribosome"/>
    <property type="evidence" value="ECO:0007669"/>
    <property type="project" value="InterPro"/>
</dbReference>
<accession>A0A3N5ANP4</accession>
<evidence type="ECO:0000313" key="10">
    <source>
        <dbReference type="Proteomes" id="UP000282654"/>
    </source>
</evidence>
<dbReference type="PANTHER" id="PTHR33398">
    <property type="entry name" value="30S RIBOSOMAL PROTEIN S20"/>
    <property type="match status" value="1"/>
</dbReference>
<dbReference type="GO" id="GO:0015935">
    <property type="term" value="C:small ribosomal subunit"/>
    <property type="evidence" value="ECO:0007669"/>
    <property type="project" value="TreeGrafter"/>
</dbReference>
<evidence type="ECO:0000256" key="1">
    <source>
        <dbReference type="ARBA" id="ARBA00003134"/>
    </source>
</evidence>
<dbReference type="FunFam" id="1.20.58.110:FF:000001">
    <property type="entry name" value="30S ribosomal protein S20"/>
    <property type="match status" value="1"/>
</dbReference>